<feature type="domain" description="Histidine kinase/HSP90-like ATPase" evidence="5">
    <location>
        <begin position="302"/>
        <end position="392"/>
    </location>
</feature>
<comment type="caution">
    <text evidence="6">The sequence shown here is derived from an EMBL/GenBank/DDBJ whole genome shotgun (WGS) entry which is preliminary data.</text>
</comment>
<dbReference type="Proteomes" id="UP000309215">
    <property type="component" value="Unassembled WGS sequence"/>
</dbReference>
<feature type="transmembrane region" description="Helical" evidence="4">
    <location>
        <begin position="25"/>
        <end position="44"/>
    </location>
</feature>
<keyword evidence="4" id="KW-0812">Transmembrane</keyword>
<evidence type="ECO:0000256" key="3">
    <source>
        <dbReference type="ARBA" id="ARBA00023012"/>
    </source>
</evidence>
<dbReference type="CDD" id="cd16917">
    <property type="entry name" value="HATPase_UhpB-NarQ-NarX-like"/>
    <property type="match status" value="1"/>
</dbReference>
<feature type="transmembrane region" description="Helical" evidence="4">
    <location>
        <begin position="128"/>
        <end position="147"/>
    </location>
</feature>
<dbReference type="InterPro" id="IPR036890">
    <property type="entry name" value="HATPase_C_sf"/>
</dbReference>
<keyword evidence="4" id="KW-0472">Membrane</keyword>
<feature type="transmembrane region" description="Helical" evidence="4">
    <location>
        <begin position="56"/>
        <end position="76"/>
    </location>
</feature>
<dbReference type="InterPro" id="IPR050482">
    <property type="entry name" value="Sensor_HK_TwoCompSys"/>
</dbReference>
<protein>
    <submittedName>
        <fullName evidence="6">Sensor histidine kinase</fullName>
    </submittedName>
</protein>
<keyword evidence="2 6" id="KW-0418">Kinase</keyword>
<evidence type="ECO:0000256" key="4">
    <source>
        <dbReference type="SAM" id="Phobius"/>
    </source>
</evidence>
<dbReference type="EMBL" id="SSMQ01000005">
    <property type="protein sequence ID" value="TKD11963.1"/>
    <property type="molecule type" value="Genomic_DNA"/>
</dbReference>
<evidence type="ECO:0000259" key="5">
    <source>
        <dbReference type="SMART" id="SM00387"/>
    </source>
</evidence>
<dbReference type="OrthoDB" id="6231at2"/>
<dbReference type="AlphaFoldDB" id="A0A4U1JJ48"/>
<dbReference type="Gene3D" id="3.30.565.10">
    <property type="entry name" value="Histidine kinase-like ATPase, C-terminal domain"/>
    <property type="match status" value="1"/>
</dbReference>
<name>A0A4U1JJ48_9BACT</name>
<dbReference type="Pfam" id="PF02518">
    <property type="entry name" value="HATPase_c"/>
    <property type="match status" value="1"/>
</dbReference>
<feature type="transmembrane region" description="Helical" evidence="4">
    <location>
        <begin position="88"/>
        <end position="108"/>
    </location>
</feature>
<feature type="transmembrane region" description="Helical" evidence="4">
    <location>
        <begin position="154"/>
        <end position="175"/>
    </location>
</feature>
<dbReference type="GO" id="GO:0000155">
    <property type="term" value="F:phosphorelay sensor kinase activity"/>
    <property type="evidence" value="ECO:0007669"/>
    <property type="project" value="InterPro"/>
</dbReference>
<gene>
    <name evidence="6" type="ORF">E8A74_07515</name>
</gene>
<dbReference type="Gene3D" id="1.20.5.1930">
    <property type="match status" value="1"/>
</dbReference>
<accession>A0A4U1JJ48</accession>
<evidence type="ECO:0000256" key="2">
    <source>
        <dbReference type="ARBA" id="ARBA00022777"/>
    </source>
</evidence>
<keyword evidence="4" id="KW-1133">Transmembrane helix</keyword>
<dbReference type="InterPro" id="IPR003594">
    <property type="entry name" value="HATPase_dom"/>
</dbReference>
<dbReference type="SUPFAM" id="SSF55874">
    <property type="entry name" value="ATPase domain of HSP90 chaperone/DNA topoisomerase II/histidine kinase"/>
    <property type="match status" value="1"/>
</dbReference>
<organism evidence="6 7">
    <name type="scientific">Polyangium fumosum</name>
    <dbReference type="NCBI Taxonomy" id="889272"/>
    <lineage>
        <taxon>Bacteria</taxon>
        <taxon>Pseudomonadati</taxon>
        <taxon>Myxococcota</taxon>
        <taxon>Polyangia</taxon>
        <taxon>Polyangiales</taxon>
        <taxon>Polyangiaceae</taxon>
        <taxon>Polyangium</taxon>
    </lineage>
</organism>
<proteinExistence type="predicted"/>
<evidence type="ECO:0000313" key="6">
    <source>
        <dbReference type="EMBL" id="TKD11963.1"/>
    </source>
</evidence>
<dbReference type="Pfam" id="PF07730">
    <property type="entry name" value="HisKA_3"/>
    <property type="match status" value="1"/>
</dbReference>
<reference evidence="6 7" key="1">
    <citation type="submission" date="2019-04" db="EMBL/GenBank/DDBJ databases">
        <authorList>
            <person name="Li Y."/>
            <person name="Wang J."/>
        </authorList>
    </citation>
    <scope>NUCLEOTIDE SEQUENCE [LARGE SCALE GENOMIC DNA]</scope>
    <source>
        <strain evidence="6 7">DSM 14668</strain>
    </source>
</reference>
<dbReference type="GO" id="GO:0046983">
    <property type="term" value="F:protein dimerization activity"/>
    <property type="evidence" value="ECO:0007669"/>
    <property type="project" value="InterPro"/>
</dbReference>
<keyword evidence="3" id="KW-0902">Two-component regulatory system</keyword>
<dbReference type="SMART" id="SM00387">
    <property type="entry name" value="HATPase_c"/>
    <property type="match status" value="1"/>
</dbReference>
<keyword evidence="1" id="KW-0808">Transferase</keyword>
<evidence type="ECO:0000313" key="7">
    <source>
        <dbReference type="Proteomes" id="UP000309215"/>
    </source>
</evidence>
<dbReference type="PANTHER" id="PTHR24421">
    <property type="entry name" value="NITRATE/NITRITE SENSOR PROTEIN NARX-RELATED"/>
    <property type="match status" value="1"/>
</dbReference>
<keyword evidence="7" id="KW-1185">Reference proteome</keyword>
<evidence type="ECO:0000256" key="1">
    <source>
        <dbReference type="ARBA" id="ARBA00022679"/>
    </source>
</evidence>
<dbReference type="InterPro" id="IPR011712">
    <property type="entry name" value="Sig_transdc_His_kin_sub3_dim/P"/>
</dbReference>
<dbReference type="GO" id="GO:0016020">
    <property type="term" value="C:membrane"/>
    <property type="evidence" value="ECO:0007669"/>
    <property type="project" value="InterPro"/>
</dbReference>
<sequence>MTFGTGERGRRYDAPRMDRPPPTRMLLFVAGTLAWAAIAQPFLLPLARDPASLRDATVAASFAAHAAYLGAFVTSASRLDRLGPTSRIVLLAVQSISALVLVHLRNLWLEAGLLAIVAAQASLLLSRGAALGWVAAQTVAIFPFYVGRADVAQAAFWTAGVLGFQLFATTIGTVARHEAAARAEVSRVNAELHAAQVMLAESARTAERLHIARELHDAVGHHLTAMSIHLELARRTSPGEEALARAHELAKSTLAEVRGVVRAMREERTLDLPRAIEALAAGVPRPQVHVDLAEGLVIDDDALAHALFRGVQEAITNAARHGGAEHLWIRLAAGPEGLVLEARDDGRGAEGAAEGSGLSGLRERIEALGGALTVTPGPGKGFEWRAVVPPRARTMAAP</sequence>
<dbReference type="PANTHER" id="PTHR24421:SF59">
    <property type="entry name" value="OXYGEN SENSOR HISTIDINE KINASE NREB"/>
    <property type="match status" value="1"/>
</dbReference>